<protein>
    <submittedName>
        <fullName evidence="4">GNAT family N-acetyltransferase</fullName>
    </submittedName>
</protein>
<evidence type="ECO:0000256" key="2">
    <source>
        <dbReference type="ARBA" id="ARBA00023315"/>
    </source>
</evidence>
<dbReference type="Pfam" id="PF00583">
    <property type="entry name" value="Acetyltransf_1"/>
    <property type="match status" value="1"/>
</dbReference>
<evidence type="ECO:0000259" key="3">
    <source>
        <dbReference type="PROSITE" id="PS51186"/>
    </source>
</evidence>
<accession>A0A4R4ZJ82</accession>
<dbReference type="SUPFAM" id="SSF55729">
    <property type="entry name" value="Acyl-CoA N-acyltransferases (Nat)"/>
    <property type="match status" value="1"/>
</dbReference>
<dbReference type="OrthoDB" id="3971434at2"/>
<comment type="caution">
    <text evidence="4">The sequence shown here is derived from an EMBL/GenBank/DDBJ whole genome shotgun (WGS) entry which is preliminary data.</text>
</comment>
<feature type="domain" description="N-acetyltransferase" evidence="3">
    <location>
        <begin position="162"/>
        <end position="321"/>
    </location>
</feature>
<reference evidence="4 5" key="1">
    <citation type="submission" date="2019-03" db="EMBL/GenBank/DDBJ databases">
        <title>Draft genome sequences of novel Actinobacteria.</title>
        <authorList>
            <person name="Sahin N."/>
            <person name="Ay H."/>
            <person name="Saygin H."/>
        </authorList>
    </citation>
    <scope>NUCLEOTIDE SEQUENCE [LARGE SCALE GENOMIC DNA]</scope>
    <source>
        <strain evidence="4 5">JCM 13523</strain>
    </source>
</reference>
<sequence length="321" mass="34826">MARLDIRPFEATDLPAAAALLAERHRQHRTRHPLLAAGYEDPRRALVEVTAVWESDDASGTVLREGAEVTGYLLGAPKKSPVWGPNIWVEAAGHAVRTAEHIRDLYGAAATRWVDDGRIAHYTLVPDDPALLDAWFRLAFGSQQAHAIRPVPESPIPAPTGLTIRHAVRDDIPVLAQLELALPQHQGLSPVFSAGTVPTLPEVLDEWEEDFDDSDYVTFVAESNGKVIGSAVGTSIEKGSTHSGLSQPDNSGFLTFAAVFPEARGLGAGRALGEAVLNWSAEVGYDAVVTDWRVTNLLSSRAWPALGFQQTFHRLHRLIGH</sequence>
<dbReference type="InterPro" id="IPR050832">
    <property type="entry name" value="Bact_Acetyltransf"/>
</dbReference>
<gene>
    <name evidence="4" type="ORF">E1263_17595</name>
</gene>
<evidence type="ECO:0000313" key="4">
    <source>
        <dbReference type="EMBL" id="TDD58801.1"/>
    </source>
</evidence>
<dbReference type="PANTHER" id="PTHR43877">
    <property type="entry name" value="AMINOALKYLPHOSPHONATE N-ACETYLTRANSFERASE-RELATED-RELATED"/>
    <property type="match status" value="1"/>
</dbReference>
<dbReference type="InterPro" id="IPR016181">
    <property type="entry name" value="Acyl_CoA_acyltransferase"/>
</dbReference>
<evidence type="ECO:0000313" key="5">
    <source>
        <dbReference type="Proteomes" id="UP000295124"/>
    </source>
</evidence>
<evidence type="ECO:0000256" key="1">
    <source>
        <dbReference type="ARBA" id="ARBA00022679"/>
    </source>
</evidence>
<dbReference type="PROSITE" id="PS51186">
    <property type="entry name" value="GNAT"/>
    <property type="match status" value="1"/>
</dbReference>
<dbReference type="CDD" id="cd04301">
    <property type="entry name" value="NAT_SF"/>
    <property type="match status" value="1"/>
</dbReference>
<dbReference type="GO" id="GO:0016747">
    <property type="term" value="F:acyltransferase activity, transferring groups other than amino-acyl groups"/>
    <property type="evidence" value="ECO:0007669"/>
    <property type="project" value="InterPro"/>
</dbReference>
<dbReference type="AlphaFoldDB" id="A0A4R4ZJ82"/>
<keyword evidence="5" id="KW-1185">Reference proteome</keyword>
<dbReference type="Proteomes" id="UP000295124">
    <property type="component" value="Unassembled WGS sequence"/>
</dbReference>
<dbReference type="RefSeq" id="WP_132168629.1">
    <property type="nucleotide sequence ID" value="NZ_SMKX01000045.1"/>
</dbReference>
<keyword evidence="2" id="KW-0012">Acyltransferase</keyword>
<keyword evidence="1 4" id="KW-0808">Transferase</keyword>
<dbReference type="EMBL" id="SMKX01000045">
    <property type="protein sequence ID" value="TDD58801.1"/>
    <property type="molecule type" value="Genomic_DNA"/>
</dbReference>
<proteinExistence type="predicted"/>
<dbReference type="InterPro" id="IPR000182">
    <property type="entry name" value="GNAT_dom"/>
</dbReference>
<organism evidence="4 5">
    <name type="scientific">Kribbella antibiotica</name>
    <dbReference type="NCBI Taxonomy" id="190195"/>
    <lineage>
        <taxon>Bacteria</taxon>
        <taxon>Bacillati</taxon>
        <taxon>Actinomycetota</taxon>
        <taxon>Actinomycetes</taxon>
        <taxon>Propionibacteriales</taxon>
        <taxon>Kribbellaceae</taxon>
        <taxon>Kribbella</taxon>
    </lineage>
</organism>
<name>A0A4R4ZJ82_9ACTN</name>
<dbReference type="Gene3D" id="3.40.630.30">
    <property type="match status" value="1"/>
</dbReference>